<comment type="caution">
    <text evidence="3">The sequence shown here is derived from an EMBL/GenBank/DDBJ whole genome shotgun (WGS) entry which is preliminary data.</text>
</comment>
<proteinExistence type="predicted"/>
<protein>
    <submittedName>
        <fullName evidence="3">Survival protein sure-like phosphatase/nucleotidase</fullName>
    </submittedName>
</protein>
<dbReference type="OrthoDB" id="202825at2759"/>
<dbReference type="Proteomes" id="UP000311382">
    <property type="component" value="Unassembled WGS sequence"/>
</dbReference>
<evidence type="ECO:0000313" key="4">
    <source>
        <dbReference type="Proteomes" id="UP000311382"/>
    </source>
</evidence>
<dbReference type="AlphaFoldDB" id="A0A5C5G070"/>
<evidence type="ECO:0000313" key="3">
    <source>
        <dbReference type="EMBL" id="TNY21832.1"/>
    </source>
</evidence>
<dbReference type="SUPFAM" id="SSF64167">
    <property type="entry name" value="SurE-like"/>
    <property type="match status" value="1"/>
</dbReference>
<dbReference type="EMBL" id="SOZI01000036">
    <property type="protein sequence ID" value="TNY21832.1"/>
    <property type="molecule type" value="Genomic_DNA"/>
</dbReference>
<dbReference type="Pfam" id="PF01975">
    <property type="entry name" value="SurE"/>
    <property type="match status" value="1"/>
</dbReference>
<feature type="compositionally biased region" description="Low complexity" evidence="1">
    <location>
        <begin position="246"/>
        <end position="269"/>
    </location>
</feature>
<dbReference type="InterPro" id="IPR002828">
    <property type="entry name" value="SurE-like_Pase/nucleotidase"/>
</dbReference>
<evidence type="ECO:0000256" key="1">
    <source>
        <dbReference type="SAM" id="MobiDB-lite"/>
    </source>
</evidence>
<dbReference type="Gene3D" id="3.40.1210.10">
    <property type="entry name" value="Survival protein SurE-like phosphatase/nucleotidase"/>
    <property type="match status" value="1"/>
</dbReference>
<dbReference type="PANTHER" id="PTHR47551">
    <property type="entry name" value="TUBULIN--TYROSINE LIGASE PBY1-RELATED"/>
    <property type="match status" value="1"/>
</dbReference>
<dbReference type="NCBIfam" id="TIGR00087">
    <property type="entry name" value="surE"/>
    <property type="match status" value="1"/>
</dbReference>
<gene>
    <name evidence="3" type="ORF">DMC30DRAFT_181244</name>
</gene>
<dbReference type="GO" id="GO:0016787">
    <property type="term" value="F:hydrolase activity"/>
    <property type="evidence" value="ECO:0007669"/>
    <property type="project" value="InterPro"/>
</dbReference>
<dbReference type="InterPro" id="IPR036523">
    <property type="entry name" value="SurE-like_sf"/>
</dbReference>
<accession>A0A5C5G070</accession>
<dbReference type="InterPro" id="IPR027746">
    <property type="entry name" value="TTL"/>
</dbReference>
<feature type="domain" description="Survival protein SurE-like phosphatase/nucleotidase" evidence="2">
    <location>
        <begin position="11"/>
        <end position="234"/>
    </location>
</feature>
<keyword evidence="4" id="KW-1185">Reference proteome</keyword>
<name>A0A5C5G070_9BASI</name>
<dbReference type="GO" id="GO:0000932">
    <property type="term" value="C:P-body"/>
    <property type="evidence" value="ECO:0007669"/>
    <property type="project" value="TreeGrafter"/>
</dbReference>
<reference evidence="3 4" key="1">
    <citation type="submission" date="2019-03" db="EMBL/GenBank/DDBJ databases">
        <title>Rhodosporidium diobovatum UCD-FST 08-225 genome sequencing, assembly, and annotation.</title>
        <authorList>
            <person name="Fakankun I.U."/>
            <person name="Fristensky B."/>
            <person name="Levin D.B."/>
        </authorList>
    </citation>
    <scope>NUCLEOTIDE SEQUENCE [LARGE SCALE GENOMIC DNA]</scope>
    <source>
        <strain evidence="3 4">UCD-FST 08-225</strain>
    </source>
</reference>
<dbReference type="PANTHER" id="PTHR47551:SF1">
    <property type="entry name" value="TUBULIN--TYROSINE LIGASE PBY1-RELATED"/>
    <property type="match status" value="1"/>
</dbReference>
<feature type="region of interest" description="Disordered" evidence="1">
    <location>
        <begin position="239"/>
        <end position="288"/>
    </location>
</feature>
<evidence type="ECO:0000259" key="2">
    <source>
        <dbReference type="Pfam" id="PF01975"/>
    </source>
</evidence>
<dbReference type="STRING" id="5288.A0A5C5G070"/>
<sequence length="360" mass="38339">MTSSTPKRLRILLTNDDGPPSGVSGHSPFVYPFARALVDAGHDVRVVVPNAQRSWVGKAYLVAEKCTGQYLYVPRDSEDGTGGELRDLPREREEGEMEWILLHGTPATCASIALHNLFAPNSFDLVISGPNFGRNTSTAFAMSSGTVGAAMAAALSGSNAVALSWGLMEGYKPPPPEFLTAASALSYEIVKRLYEVGWGEGEDRVDVYTVNVPLLPSIVEAPEVRWTSMAKTAYGRLFKSTPHPESANASASASAEINKGGPAAVAAPASDEASGERPQGNGTSHEQDLAVKDEHRTERLHFVFAPDIGALINPRLEDLVEGTDKHAIHTGAVSVTPIRAAFMEARAPAGIPADGVKWRL</sequence>
<organism evidence="3 4">
    <name type="scientific">Rhodotorula diobovata</name>
    <dbReference type="NCBI Taxonomy" id="5288"/>
    <lineage>
        <taxon>Eukaryota</taxon>
        <taxon>Fungi</taxon>
        <taxon>Dikarya</taxon>
        <taxon>Basidiomycota</taxon>
        <taxon>Pucciniomycotina</taxon>
        <taxon>Microbotryomycetes</taxon>
        <taxon>Sporidiobolales</taxon>
        <taxon>Sporidiobolaceae</taxon>
        <taxon>Rhodotorula</taxon>
    </lineage>
</organism>